<dbReference type="PANTHER" id="PTHR30055">
    <property type="entry name" value="HTH-TYPE TRANSCRIPTIONAL REGULATOR RUTR"/>
    <property type="match status" value="1"/>
</dbReference>
<evidence type="ECO:0000256" key="1">
    <source>
        <dbReference type="ARBA" id="ARBA00023125"/>
    </source>
</evidence>
<dbReference type="PROSITE" id="PS50977">
    <property type="entry name" value="HTH_TETR_2"/>
    <property type="match status" value="1"/>
</dbReference>
<feature type="domain" description="HTH tetR-type" evidence="3">
    <location>
        <begin position="96"/>
        <end position="156"/>
    </location>
</feature>
<dbReference type="Pfam" id="PF00440">
    <property type="entry name" value="TetR_N"/>
    <property type="match status" value="1"/>
</dbReference>
<dbReference type="InterPro" id="IPR019915">
    <property type="entry name" value="Tscrpt_reg_pyr_util_RutR"/>
</dbReference>
<dbReference type="GO" id="GO:0000976">
    <property type="term" value="F:transcription cis-regulatory region binding"/>
    <property type="evidence" value="ECO:0007669"/>
    <property type="project" value="TreeGrafter"/>
</dbReference>
<dbReference type="InterPro" id="IPR009057">
    <property type="entry name" value="Homeodomain-like_sf"/>
</dbReference>
<dbReference type="PANTHER" id="PTHR30055:SF196">
    <property type="entry name" value="HTH-TYPE TRANSCRIPTIONAL REGULATOR RUTR"/>
    <property type="match status" value="1"/>
</dbReference>
<dbReference type="Proteomes" id="UP000281372">
    <property type="component" value="Unassembled WGS sequence"/>
</dbReference>
<name>A0A3M3K1Z4_PSECA</name>
<dbReference type="Pfam" id="PF08362">
    <property type="entry name" value="TetR_C_3"/>
    <property type="match status" value="1"/>
</dbReference>
<evidence type="ECO:0000313" key="4">
    <source>
        <dbReference type="EMBL" id="RMN16375.1"/>
    </source>
</evidence>
<proteinExistence type="predicted"/>
<dbReference type="Gene3D" id="1.10.357.10">
    <property type="entry name" value="Tetracycline Repressor, domain 2"/>
    <property type="match status" value="1"/>
</dbReference>
<comment type="caution">
    <text evidence="4">The sequence shown here is derived from an EMBL/GenBank/DDBJ whole genome shotgun (WGS) entry which is preliminary data.</text>
</comment>
<feature type="DNA-binding region" description="H-T-H motif" evidence="2">
    <location>
        <begin position="119"/>
        <end position="138"/>
    </location>
</feature>
<dbReference type="NCBIfam" id="TIGR03613">
    <property type="entry name" value="RutR"/>
    <property type="match status" value="1"/>
</dbReference>
<dbReference type="EMBL" id="RBOW01001065">
    <property type="protein sequence ID" value="RMN16375.1"/>
    <property type="molecule type" value="Genomic_DNA"/>
</dbReference>
<dbReference type="GO" id="GO:0045892">
    <property type="term" value="P:negative regulation of DNA-templated transcription"/>
    <property type="evidence" value="ECO:0007669"/>
    <property type="project" value="InterPro"/>
</dbReference>
<dbReference type="AlphaFoldDB" id="A0A3M3K1Z4"/>
<dbReference type="InterPro" id="IPR001647">
    <property type="entry name" value="HTH_TetR"/>
</dbReference>
<dbReference type="Gene3D" id="1.10.10.60">
    <property type="entry name" value="Homeodomain-like"/>
    <property type="match status" value="1"/>
</dbReference>
<dbReference type="SUPFAM" id="SSF46689">
    <property type="entry name" value="Homeodomain-like"/>
    <property type="match status" value="1"/>
</dbReference>
<reference evidence="4 5" key="1">
    <citation type="submission" date="2018-08" db="EMBL/GenBank/DDBJ databases">
        <title>Recombination of ecologically and evolutionarily significant loci maintains genetic cohesion in the Pseudomonas syringae species complex.</title>
        <authorList>
            <person name="Dillon M."/>
            <person name="Thakur S."/>
            <person name="Almeida R.N.D."/>
            <person name="Weir B.S."/>
            <person name="Guttman D.S."/>
        </authorList>
    </citation>
    <scope>NUCLEOTIDE SEQUENCE [LARGE SCALE GENOMIC DNA]</scope>
    <source>
        <strain evidence="4 5">ICMP 2821</strain>
    </source>
</reference>
<organism evidence="4 5">
    <name type="scientific">Pseudomonas cannabina</name>
    <dbReference type="NCBI Taxonomy" id="86840"/>
    <lineage>
        <taxon>Bacteria</taxon>
        <taxon>Pseudomonadati</taxon>
        <taxon>Pseudomonadota</taxon>
        <taxon>Gammaproteobacteria</taxon>
        <taxon>Pseudomonadales</taxon>
        <taxon>Pseudomonadaceae</taxon>
        <taxon>Pseudomonas</taxon>
    </lineage>
</organism>
<dbReference type="InterPro" id="IPR013573">
    <property type="entry name" value="Tscrpt_reg_YcdC_C"/>
</dbReference>
<evidence type="ECO:0000313" key="5">
    <source>
        <dbReference type="Proteomes" id="UP000281372"/>
    </source>
</evidence>
<evidence type="ECO:0000256" key="2">
    <source>
        <dbReference type="PROSITE-ProRule" id="PRU00335"/>
    </source>
</evidence>
<dbReference type="InterPro" id="IPR036271">
    <property type="entry name" value="Tet_transcr_reg_TetR-rel_C_sf"/>
</dbReference>
<dbReference type="GO" id="GO:0003700">
    <property type="term" value="F:DNA-binding transcription factor activity"/>
    <property type="evidence" value="ECO:0007669"/>
    <property type="project" value="TreeGrafter"/>
</dbReference>
<protein>
    <submittedName>
        <fullName evidence="4">Regulatory protein, TetR</fullName>
    </submittedName>
</protein>
<dbReference type="SUPFAM" id="SSF48498">
    <property type="entry name" value="Tetracyclin repressor-like, C-terminal domain"/>
    <property type="match status" value="1"/>
</dbReference>
<sequence>MPSVPDQLVRIRALGLCSAHADRAGRARRLIRIDKTAAPVKMPSHFGITGWMCVNKKLPAAEPASKRVRKVKPETVAKTTREPSADSLKRRMRLMEGKRTLILDAALEIFSRYGVHGSSLDQVASLADVSKTNLLYYFSSKDDLYLNVLRQLLEVWLSPLVHFTADKEPVQAIGAYLKAKLEMSRDHPAESRLFCMEVMQGAPLIHGELQHPLRDTVEAKVAVIQHWIDSGQLAPINPHHLIFSLWATTQHYADFRTQVEAVTGKTLDDPAFFEEVLASLRSMILDGILPRNG</sequence>
<evidence type="ECO:0000259" key="3">
    <source>
        <dbReference type="PROSITE" id="PS50977"/>
    </source>
</evidence>
<dbReference type="NCBIfam" id="NF011584">
    <property type="entry name" value="PRK15008.1"/>
    <property type="match status" value="1"/>
</dbReference>
<gene>
    <name evidence="4" type="ORF">ALQ64_100119</name>
</gene>
<dbReference type="PRINTS" id="PR00455">
    <property type="entry name" value="HTHTETR"/>
</dbReference>
<keyword evidence="1 2" id="KW-0238">DNA-binding</keyword>
<dbReference type="InterPro" id="IPR050109">
    <property type="entry name" value="HTH-type_TetR-like_transc_reg"/>
</dbReference>
<accession>A0A3M3K1Z4</accession>